<feature type="non-terminal residue" evidence="2">
    <location>
        <position position="204"/>
    </location>
</feature>
<dbReference type="VEuPathDB" id="MicrosporidiaDB:VICG_00252"/>
<protein>
    <submittedName>
        <fullName evidence="2">Uncharacterized protein</fullName>
    </submittedName>
</protein>
<proteinExistence type="predicted"/>
<keyword evidence="3" id="KW-1185">Reference proteome</keyword>
<evidence type="ECO:0000256" key="1">
    <source>
        <dbReference type="SAM" id="MobiDB-lite"/>
    </source>
</evidence>
<reference evidence="3" key="1">
    <citation type="submission" date="2011-05" db="EMBL/GenBank/DDBJ databases">
        <title>The genome sequence of Vittaforma corneae strain ATCC 50505.</title>
        <authorList>
            <consortium name="The Broad Institute Genome Sequencing Platform"/>
            <person name="Cuomo C."/>
            <person name="Didier E."/>
            <person name="Bowers L."/>
            <person name="Young S.K."/>
            <person name="Zeng Q."/>
            <person name="Gargeya S."/>
            <person name="Fitzgerald M."/>
            <person name="Haas B."/>
            <person name="Abouelleil A."/>
            <person name="Alvarado L."/>
            <person name="Arachchi H.M."/>
            <person name="Berlin A."/>
            <person name="Chapman S.B."/>
            <person name="Gearin G."/>
            <person name="Goldberg J."/>
            <person name="Griggs A."/>
            <person name="Gujja S."/>
            <person name="Hansen M."/>
            <person name="Heiman D."/>
            <person name="Howarth C."/>
            <person name="Larimer J."/>
            <person name="Lui A."/>
            <person name="MacDonald P.J.P."/>
            <person name="McCowen C."/>
            <person name="Montmayeur A."/>
            <person name="Murphy C."/>
            <person name="Neiman D."/>
            <person name="Pearson M."/>
            <person name="Priest M."/>
            <person name="Roberts A."/>
            <person name="Saif S."/>
            <person name="Shea T."/>
            <person name="Sisk P."/>
            <person name="Stolte C."/>
            <person name="Sykes S."/>
            <person name="Wortman J."/>
            <person name="Nusbaum C."/>
            <person name="Birren B."/>
        </authorList>
    </citation>
    <scope>NUCLEOTIDE SEQUENCE [LARGE SCALE GENOMIC DNA]</scope>
    <source>
        <strain evidence="3">ATCC 50505</strain>
    </source>
</reference>
<feature type="compositionally biased region" description="Polar residues" evidence="1">
    <location>
        <begin position="159"/>
        <end position="177"/>
    </location>
</feature>
<evidence type="ECO:0000313" key="2">
    <source>
        <dbReference type="EMBL" id="ELA42937.1"/>
    </source>
</evidence>
<evidence type="ECO:0000313" key="3">
    <source>
        <dbReference type="Proteomes" id="UP000011082"/>
    </source>
</evidence>
<dbReference type="InParanoid" id="L2GRH8"/>
<dbReference type="AlphaFoldDB" id="L2GRH8"/>
<sequence>MLCKKSSGKFCCEKTQKHRMGFHTLSTKAPKSVGKLCPRNSRLDSRSFQAKDPGLVSLVFEIDNAKQKLCIPKHLKRKEWCISLDKTRFCEILLNILTGQPSSGNGKSPRLDLPFEQAQNSGNLADNSCCLFDIRADSPSSASDLNNDKAEQPSKKLRSNSGQATSASSEYGSDSGGTLFTKDDANFIFDMQQDGLNPLHTNYS</sequence>
<accession>L2GRH8</accession>
<organism evidence="2 3">
    <name type="scientific">Vittaforma corneae (strain ATCC 50505)</name>
    <name type="common">Microsporidian parasite</name>
    <name type="synonym">Nosema corneum</name>
    <dbReference type="NCBI Taxonomy" id="993615"/>
    <lineage>
        <taxon>Eukaryota</taxon>
        <taxon>Fungi</taxon>
        <taxon>Fungi incertae sedis</taxon>
        <taxon>Microsporidia</taxon>
        <taxon>Nosematidae</taxon>
        <taxon>Vittaforma</taxon>
    </lineage>
</organism>
<gene>
    <name evidence="2" type="ORF">VICG_00252</name>
</gene>
<dbReference type="HOGENOM" id="CLU_1346108_0_0_1"/>
<dbReference type="GeneID" id="19880970"/>
<dbReference type="Proteomes" id="UP000011082">
    <property type="component" value="Unassembled WGS sequence"/>
</dbReference>
<name>L2GRH8_VITCO</name>
<dbReference type="RefSeq" id="XP_007603705.1">
    <property type="nucleotide sequence ID" value="XM_007603643.1"/>
</dbReference>
<dbReference type="EMBL" id="JH370130">
    <property type="protein sequence ID" value="ELA42937.1"/>
    <property type="molecule type" value="Genomic_DNA"/>
</dbReference>
<feature type="region of interest" description="Disordered" evidence="1">
    <location>
        <begin position="139"/>
        <end position="177"/>
    </location>
</feature>